<dbReference type="InterPro" id="IPR000531">
    <property type="entry name" value="Beta-barrel_TonB"/>
</dbReference>
<reference evidence="13 14" key="1">
    <citation type="submission" date="2018-03" db="EMBL/GenBank/DDBJ databases">
        <title>Genomic Encyclopedia of Type Strains, Phase III (KMG-III): the genomes of soil and plant-associated and newly described type strains.</title>
        <authorList>
            <person name="Whitman W."/>
        </authorList>
    </citation>
    <scope>NUCLEOTIDE SEQUENCE [LARGE SCALE GENOMIC DNA]</scope>
    <source>
        <strain evidence="13 14">CGMCC 1.9313</strain>
    </source>
</reference>
<feature type="chain" id="PRO_5015499822" evidence="10">
    <location>
        <begin position="30"/>
        <end position="939"/>
    </location>
</feature>
<keyword evidence="4 8" id="KW-0812">Transmembrane</keyword>
<evidence type="ECO:0000256" key="3">
    <source>
        <dbReference type="ARBA" id="ARBA00022452"/>
    </source>
</evidence>
<feature type="signal peptide" evidence="10">
    <location>
        <begin position="1"/>
        <end position="29"/>
    </location>
</feature>
<dbReference type="InterPro" id="IPR023996">
    <property type="entry name" value="TonB-dep_OMP_SusC/RagA"/>
</dbReference>
<gene>
    <name evidence="13" type="ORF">B0I27_10360</name>
</gene>
<dbReference type="InterPro" id="IPR037066">
    <property type="entry name" value="Plug_dom_sf"/>
</dbReference>
<dbReference type="InterPro" id="IPR039426">
    <property type="entry name" value="TonB-dep_rcpt-like"/>
</dbReference>
<evidence type="ECO:0000256" key="4">
    <source>
        <dbReference type="ARBA" id="ARBA00022692"/>
    </source>
</evidence>
<evidence type="ECO:0000256" key="1">
    <source>
        <dbReference type="ARBA" id="ARBA00004571"/>
    </source>
</evidence>
<dbReference type="SUPFAM" id="SSF56935">
    <property type="entry name" value="Porins"/>
    <property type="match status" value="1"/>
</dbReference>
<accession>A0A2T0U6P8</accession>
<keyword evidence="7 8" id="KW-0998">Cell outer membrane</keyword>
<dbReference type="InterPro" id="IPR012910">
    <property type="entry name" value="Plug_dom"/>
</dbReference>
<protein>
    <submittedName>
        <fullName evidence="13">TonB-linked SusC/RagA family outer membrane protein</fullName>
    </submittedName>
</protein>
<name>A0A2T0U6P8_9SPHI</name>
<dbReference type="Gene3D" id="2.40.170.20">
    <property type="entry name" value="TonB-dependent receptor, beta-barrel domain"/>
    <property type="match status" value="1"/>
</dbReference>
<feature type="domain" description="TonB-dependent receptor-like beta-barrel" evidence="11">
    <location>
        <begin position="340"/>
        <end position="907"/>
    </location>
</feature>
<evidence type="ECO:0000256" key="8">
    <source>
        <dbReference type="PROSITE-ProRule" id="PRU01360"/>
    </source>
</evidence>
<keyword evidence="10" id="KW-0732">Signal</keyword>
<dbReference type="RefSeq" id="WP_181276687.1">
    <property type="nucleotide sequence ID" value="NZ_PVTH01000003.1"/>
</dbReference>
<dbReference type="Pfam" id="PF00593">
    <property type="entry name" value="TonB_dep_Rec_b-barrel"/>
    <property type="match status" value="1"/>
</dbReference>
<keyword evidence="3 8" id="KW-1134">Transmembrane beta strand</keyword>
<evidence type="ECO:0000256" key="6">
    <source>
        <dbReference type="ARBA" id="ARBA00023136"/>
    </source>
</evidence>
<proteinExistence type="inferred from homology"/>
<dbReference type="PROSITE" id="PS52016">
    <property type="entry name" value="TONB_DEPENDENT_REC_3"/>
    <property type="match status" value="1"/>
</dbReference>
<feature type="domain" description="TonB-dependent receptor plug" evidence="12">
    <location>
        <begin position="71"/>
        <end position="169"/>
    </location>
</feature>
<organism evidence="13 14">
    <name type="scientific">Arcticibacter pallidicorallinus</name>
    <dbReference type="NCBI Taxonomy" id="1259464"/>
    <lineage>
        <taxon>Bacteria</taxon>
        <taxon>Pseudomonadati</taxon>
        <taxon>Bacteroidota</taxon>
        <taxon>Sphingobacteriia</taxon>
        <taxon>Sphingobacteriales</taxon>
        <taxon>Sphingobacteriaceae</taxon>
        <taxon>Arcticibacter</taxon>
    </lineage>
</organism>
<dbReference type="Pfam" id="PF07715">
    <property type="entry name" value="Plug"/>
    <property type="match status" value="1"/>
</dbReference>
<dbReference type="NCBIfam" id="TIGR04056">
    <property type="entry name" value="OMP_RagA_SusC"/>
    <property type="match status" value="1"/>
</dbReference>
<keyword evidence="5 9" id="KW-0798">TonB box</keyword>
<dbReference type="AlphaFoldDB" id="A0A2T0U6P8"/>
<evidence type="ECO:0000313" key="14">
    <source>
        <dbReference type="Proteomes" id="UP000238034"/>
    </source>
</evidence>
<evidence type="ECO:0000256" key="10">
    <source>
        <dbReference type="SAM" id="SignalP"/>
    </source>
</evidence>
<evidence type="ECO:0000313" key="13">
    <source>
        <dbReference type="EMBL" id="PRY53595.1"/>
    </source>
</evidence>
<keyword evidence="2 8" id="KW-0813">Transport</keyword>
<comment type="caution">
    <text evidence="13">The sequence shown here is derived from an EMBL/GenBank/DDBJ whole genome shotgun (WGS) entry which is preliminary data.</text>
</comment>
<dbReference type="Proteomes" id="UP000238034">
    <property type="component" value="Unassembled WGS sequence"/>
</dbReference>
<sequence length="939" mass="103612">MGIIVCKQHLRKVHIATLCLLLAVPAGFAKSSAATRNTTLKDSLKLSGKITDTTRLTPGTFNVLYSKQPKSTNLGAVSEIYTEDLRKTTVSPLYGTFTGRLAGLLTSQSSGEPGNDGFTLSLRGQTPLVLLDGVPQSFSSINPEQVESVTVLKDALATAMLGIRGANGAILITSKKGHAGAQRISFTALAGISQPTHLPDPLDAYNYSLLYNEALANDGRPAFFTPEALDAYRSGSNPIRYPNVDWKKEALKKQSAYSRYNLEMSGGSVTAKYYVSMDYLNQPGTFKTTDENVYNTNSDYKRYILRSNVSVDLSKNITTTLGLIGRLQDSNEPGATTSTLYDNIINTPANAYPIFNSDGSYGASQNYRSNVFAQTNSSGYRPGLTRDFRIDLALKGKLDALTEGLWVKTSATINSYLVQSFNRSKSVPLFREDIDAGGMTSYFPFNNPGDQANSVSTTSQNRVFYLEAALGYDKSIGKNNLAAQLLFNNDFRHINRDLPYNVRGISGKGSYNYDEKYLAEVAFSYNGTKERYPSGEGFGFFPAVGLGWNISKEQFMGDINWLENLKLRTTYGRVGNFTATDYIYNQYYNSTGGYSFGDTHNSVDGIALNTLANPYLTWEKADKFNIGLDASLFKNTLSLSADYFNDKYFDLLQSMGNNSAINGVGYADRNIGISRYKGFEFDLTYANKKGQLTYFLAPNLSILQSEVVFQDEVFRRYSYQQRTGMPVGQRFGYIADGLYQNQAEIDNSATTSATGIRPGDIRYLDLNDDGVIDVNDQTAITTTRPLVYYGLNLGMNWKGIDLSALLQGVHNRDIYLNGSSVWAFQGLQGQAFEHHLNRWTPETAATASYPRLSAGESLNNNVASTYWIRSGNYLRLKSVELGYTLPASLVKKVKLAGARIFINGTNLLTFSGLDDTDPENYNNSYPIQKMINAGINVKF</sequence>
<comment type="subcellular location">
    <subcellularLocation>
        <location evidence="1 8">Cell outer membrane</location>
        <topology evidence="1 8">Multi-pass membrane protein</topology>
    </subcellularLocation>
</comment>
<evidence type="ECO:0000256" key="5">
    <source>
        <dbReference type="ARBA" id="ARBA00023077"/>
    </source>
</evidence>
<dbReference type="InterPro" id="IPR036942">
    <property type="entry name" value="Beta-barrel_TonB_sf"/>
</dbReference>
<dbReference type="GO" id="GO:0009279">
    <property type="term" value="C:cell outer membrane"/>
    <property type="evidence" value="ECO:0007669"/>
    <property type="project" value="UniProtKB-SubCell"/>
</dbReference>
<comment type="similarity">
    <text evidence="8 9">Belongs to the TonB-dependent receptor family.</text>
</comment>
<evidence type="ECO:0000256" key="7">
    <source>
        <dbReference type="ARBA" id="ARBA00023237"/>
    </source>
</evidence>
<dbReference type="EMBL" id="PVTH01000003">
    <property type="protein sequence ID" value="PRY53595.1"/>
    <property type="molecule type" value="Genomic_DNA"/>
</dbReference>
<keyword evidence="14" id="KW-1185">Reference proteome</keyword>
<evidence type="ECO:0000259" key="11">
    <source>
        <dbReference type="Pfam" id="PF00593"/>
    </source>
</evidence>
<keyword evidence="6 8" id="KW-0472">Membrane</keyword>
<evidence type="ECO:0000259" key="12">
    <source>
        <dbReference type="Pfam" id="PF07715"/>
    </source>
</evidence>
<evidence type="ECO:0000256" key="2">
    <source>
        <dbReference type="ARBA" id="ARBA00022448"/>
    </source>
</evidence>
<dbReference type="Gene3D" id="2.170.130.10">
    <property type="entry name" value="TonB-dependent receptor, plug domain"/>
    <property type="match status" value="1"/>
</dbReference>
<evidence type="ECO:0000256" key="9">
    <source>
        <dbReference type="RuleBase" id="RU003357"/>
    </source>
</evidence>